<feature type="region of interest" description="Disordered" evidence="1">
    <location>
        <begin position="1"/>
        <end position="24"/>
    </location>
</feature>
<dbReference type="PANTHER" id="PTHR46409:SF1">
    <property type="entry name" value="HTH PSQ-TYPE DOMAIN-CONTAINING PROTEIN"/>
    <property type="match status" value="1"/>
</dbReference>
<evidence type="ECO:0000256" key="1">
    <source>
        <dbReference type="SAM" id="MobiDB-lite"/>
    </source>
</evidence>
<sequence>MRFGTCSDEQARRSPGTLSHSRRRTTANRVLRLYVSSPAPSLKLKQIDEFVMKVYTSYWFYIKSKHSLKDGAKHVRNTIYTSKYLSQERRCWSNLSKFVLCSSWNYLAVYVEG</sequence>
<organism evidence="2 3">
    <name type="scientific">Araneus ventricosus</name>
    <name type="common">Orbweaver spider</name>
    <name type="synonym">Epeira ventricosa</name>
    <dbReference type="NCBI Taxonomy" id="182803"/>
    <lineage>
        <taxon>Eukaryota</taxon>
        <taxon>Metazoa</taxon>
        <taxon>Ecdysozoa</taxon>
        <taxon>Arthropoda</taxon>
        <taxon>Chelicerata</taxon>
        <taxon>Arachnida</taxon>
        <taxon>Araneae</taxon>
        <taxon>Araneomorphae</taxon>
        <taxon>Entelegynae</taxon>
        <taxon>Araneoidea</taxon>
        <taxon>Araneidae</taxon>
        <taxon>Araneus</taxon>
    </lineage>
</organism>
<name>A0A4Y2JRC2_ARAVE</name>
<reference evidence="2 3" key="1">
    <citation type="journal article" date="2019" name="Sci. Rep.">
        <title>Orb-weaving spider Araneus ventricosus genome elucidates the spidroin gene catalogue.</title>
        <authorList>
            <person name="Kono N."/>
            <person name="Nakamura H."/>
            <person name="Ohtoshi R."/>
            <person name="Moran D.A.P."/>
            <person name="Shinohara A."/>
            <person name="Yoshida Y."/>
            <person name="Fujiwara M."/>
            <person name="Mori M."/>
            <person name="Tomita M."/>
            <person name="Arakawa K."/>
        </authorList>
    </citation>
    <scope>NUCLEOTIDE SEQUENCE [LARGE SCALE GENOMIC DNA]</scope>
</reference>
<dbReference type="PANTHER" id="PTHR46409">
    <property type="entry name" value="HTH PSQ-TYPE DOMAIN-CONTAINING PROTEIN"/>
    <property type="match status" value="1"/>
</dbReference>
<evidence type="ECO:0000313" key="2">
    <source>
        <dbReference type="EMBL" id="GBM92345.1"/>
    </source>
</evidence>
<proteinExistence type="predicted"/>
<dbReference type="AlphaFoldDB" id="A0A4Y2JRC2"/>
<keyword evidence="3" id="KW-1185">Reference proteome</keyword>
<dbReference type="EMBL" id="BGPR01003782">
    <property type="protein sequence ID" value="GBM92345.1"/>
    <property type="molecule type" value="Genomic_DNA"/>
</dbReference>
<accession>A0A4Y2JRC2</accession>
<evidence type="ECO:0000313" key="3">
    <source>
        <dbReference type="Proteomes" id="UP000499080"/>
    </source>
</evidence>
<comment type="caution">
    <text evidence="2">The sequence shown here is derived from an EMBL/GenBank/DDBJ whole genome shotgun (WGS) entry which is preliminary data.</text>
</comment>
<protein>
    <submittedName>
        <fullName evidence="2">Uncharacterized protein</fullName>
    </submittedName>
</protein>
<gene>
    <name evidence="2" type="ORF">AVEN_9190_1</name>
</gene>
<dbReference type="Proteomes" id="UP000499080">
    <property type="component" value="Unassembled WGS sequence"/>
</dbReference>